<dbReference type="CDD" id="cd00275">
    <property type="entry name" value="C2_PLC_like"/>
    <property type="match status" value="1"/>
</dbReference>
<proteinExistence type="predicted"/>
<evidence type="ECO:0000256" key="7">
    <source>
        <dbReference type="SAM" id="MobiDB-lite"/>
    </source>
</evidence>
<dbReference type="CDD" id="cd08598">
    <property type="entry name" value="PI-PLC1c_yeast"/>
    <property type="match status" value="1"/>
</dbReference>
<dbReference type="Gene3D" id="2.60.40.150">
    <property type="entry name" value="C2 domain"/>
    <property type="match status" value="1"/>
</dbReference>
<dbReference type="Gene3D" id="3.20.20.190">
    <property type="entry name" value="Phosphatidylinositol (PI) phosphodiesterase"/>
    <property type="match status" value="1"/>
</dbReference>
<evidence type="ECO:0000259" key="9">
    <source>
        <dbReference type="PROSITE" id="PS50222"/>
    </source>
</evidence>
<dbReference type="EC" id="3.1.4.11" evidence="2 6"/>
<dbReference type="Gene3D" id="2.30.29.30">
    <property type="entry name" value="Pleckstrin-homology domain (PH domain)/Phosphotyrosine-binding domain (PTB)"/>
    <property type="match status" value="1"/>
</dbReference>
<dbReference type="InterPro" id="IPR001192">
    <property type="entry name" value="PI-PLC_fam"/>
</dbReference>
<organism evidence="10 11">
    <name type="scientific">Lachancea nothofagi CBS 11611</name>
    <dbReference type="NCBI Taxonomy" id="1266666"/>
    <lineage>
        <taxon>Eukaryota</taxon>
        <taxon>Fungi</taxon>
        <taxon>Dikarya</taxon>
        <taxon>Ascomycota</taxon>
        <taxon>Saccharomycotina</taxon>
        <taxon>Saccharomycetes</taxon>
        <taxon>Saccharomycetales</taxon>
        <taxon>Saccharomycetaceae</taxon>
        <taxon>Lachancea</taxon>
    </lineage>
</organism>
<dbReference type="Gene3D" id="1.10.238.10">
    <property type="entry name" value="EF-hand"/>
    <property type="match status" value="2"/>
</dbReference>
<evidence type="ECO:0000259" key="8">
    <source>
        <dbReference type="PROSITE" id="PS50008"/>
    </source>
</evidence>
<dbReference type="InterPro" id="IPR011993">
    <property type="entry name" value="PH-like_dom_sf"/>
</dbReference>
<dbReference type="PANTHER" id="PTHR10336:SF36">
    <property type="entry name" value="1-PHOSPHATIDYLINOSITOL 4,5-BISPHOSPHATE PHOSPHODIESTERASE BETA-4"/>
    <property type="match status" value="1"/>
</dbReference>
<dbReference type="InterPro" id="IPR035892">
    <property type="entry name" value="C2_domain_sf"/>
</dbReference>
<accession>A0A1G4IS98</accession>
<protein>
    <recommendedName>
        <fullName evidence="2 6">Phosphoinositide phospholipase C</fullName>
        <ecNumber evidence="2 6">3.1.4.11</ecNumber>
    </recommendedName>
</protein>
<dbReference type="OrthoDB" id="269822at2759"/>
<dbReference type="GO" id="GO:0048015">
    <property type="term" value="P:phosphatidylinositol-mediated signaling"/>
    <property type="evidence" value="ECO:0007669"/>
    <property type="project" value="TreeGrafter"/>
</dbReference>
<dbReference type="PANTHER" id="PTHR10336">
    <property type="entry name" value="PHOSPHOINOSITIDE-SPECIFIC PHOSPHOLIPASE C FAMILY PROTEIN"/>
    <property type="match status" value="1"/>
</dbReference>
<reference evidence="11" key="1">
    <citation type="submission" date="2016-03" db="EMBL/GenBank/DDBJ databases">
        <authorList>
            <person name="Devillers Hugo."/>
        </authorList>
    </citation>
    <scope>NUCLEOTIDE SEQUENCE [LARGE SCALE GENOMIC DNA]</scope>
</reference>
<dbReference type="Pfam" id="PF09279">
    <property type="entry name" value="EF-hand_like"/>
    <property type="match status" value="1"/>
</dbReference>
<evidence type="ECO:0000256" key="3">
    <source>
        <dbReference type="ARBA" id="ARBA00022801"/>
    </source>
</evidence>
<dbReference type="SUPFAM" id="SSF51695">
    <property type="entry name" value="PLC-like phosphodiesterases"/>
    <property type="match status" value="1"/>
</dbReference>
<name>A0A1G4IS98_9SACH</name>
<dbReference type="InterPro" id="IPR017946">
    <property type="entry name" value="PLC-like_Pdiesterase_TIM-brl"/>
</dbReference>
<keyword evidence="3 6" id="KW-0378">Hydrolase</keyword>
<evidence type="ECO:0000256" key="5">
    <source>
        <dbReference type="ARBA" id="ARBA00023098"/>
    </source>
</evidence>
<dbReference type="Pfam" id="PF00388">
    <property type="entry name" value="PI-PLC-X"/>
    <property type="match status" value="1"/>
</dbReference>
<comment type="catalytic activity">
    <reaction evidence="6">
        <text>a 1,2-diacyl-sn-glycero-3-phospho-(1D-myo-inositol-4,5-bisphosphate) + H2O = 1D-myo-inositol 1,4,5-trisphosphate + a 1,2-diacyl-sn-glycerol + H(+)</text>
        <dbReference type="Rhea" id="RHEA:33179"/>
        <dbReference type="ChEBI" id="CHEBI:15377"/>
        <dbReference type="ChEBI" id="CHEBI:15378"/>
        <dbReference type="ChEBI" id="CHEBI:17815"/>
        <dbReference type="ChEBI" id="CHEBI:58456"/>
        <dbReference type="ChEBI" id="CHEBI:203600"/>
        <dbReference type="EC" id="3.1.4.11"/>
    </reaction>
</comment>
<dbReference type="SUPFAM" id="SSF49562">
    <property type="entry name" value="C2 domain (Calcium/lipid-binding domain, CaLB)"/>
    <property type="match status" value="1"/>
</dbReference>
<dbReference type="GO" id="GO:0004435">
    <property type="term" value="F:phosphatidylinositol-4,5-bisphosphate phospholipase C activity"/>
    <property type="evidence" value="ECO:0007669"/>
    <property type="project" value="UniProtKB-EC"/>
</dbReference>
<evidence type="ECO:0000256" key="4">
    <source>
        <dbReference type="ARBA" id="ARBA00022963"/>
    </source>
</evidence>
<dbReference type="InterPro" id="IPR011992">
    <property type="entry name" value="EF-hand-dom_pair"/>
</dbReference>
<evidence type="ECO:0000256" key="2">
    <source>
        <dbReference type="ARBA" id="ARBA00012368"/>
    </source>
</evidence>
<dbReference type="PROSITE" id="PS50007">
    <property type="entry name" value="PIPLC_X_DOMAIN"/>
    <property type="match status" value="1"/>
</dbReference>
<dbReference type="PROSITE" id="PS50222">
    <property type="entry name" value="EF_HAND_2"/>
    <property type="match status" value="1"/>
</dbReference>
<evidence type="ECO:0000256" key="6">
    <source>
        <dbReference type="RuleBase" id="RU361133"/>
    </source>
</evidence>
<dbReference type="InterPro" id="IPR015359">
    <property type="entry name" value="PLC_EF-hand-like"/>
</dbReference>
<dbReference type="AlphaFoldDB" id="A0A1G4IS98"/>
<dbReference type="Proteomes" id="UP000189911">
    <property type="component" value="Chromosome A"/>
</dbReference>
<dbReference type="SUPFAM" id="SSF47473">
    <property type="entry name" value="EF-hand"/>
    <property type="match status" value="1"/>
</dbReference>
<keyword evidence="11" id="KW-1185">Reference proteome</keyword>
<keyword evidence="4 6" id="KW-0442">Lipid degradation</keyword>
<dbReference type="InterPro" id="IPR002048">
    <property type="entry name" value="EF_hand_dom"/>
</dbReference>
<evidence type="ECO:0000256" key="1">
    <source>
        <dbReference type="ARBA" id="ARBA00001913"/>
    </source>
</evidence>
<feature type="compositionally biased region" description="Low complexity" evidence="7">
    <location>
        <begin position="535"/>
        <end position="545"/>
    </location>
</feature>
<feature type="domain" description="EF-hand" evidence="9">
    <location>
        <begin position="273"/>
        <end position="308"/>
    </location>
</feature>
<evidence type="ECO:0000313" key="10">
    <source>
        <dbReference type="EMBL" id="SCU79682.1"/>
    </source>
</evidence>
<dbReference type="GO" id="GO:0005509">
    <property type="term" value="F:calcium ion binding"/>
    <property type="evidence" value="ECO:0007669"/>
    <property type="project" value="InterPro"/>
</dbReference>
<feature type="domain" description="PI-PLC Y-box" evidence="8">
    <location>
        <begin position="573"/>
        <end position="692"/>
    </location>
</feature>
<dbReference type="SUPFAM" id="SSF50729">
    <property type="entry name" value="PH domain-like"/>
    <property type="match status" value="1"/>
</dbReference>
<dbReference type="PROSITE" id="PS50008">
    <property type="entry name" value="PIPLC_Y_DOMAIN"/>
    <property type="match status" value="1"/>
</dbReference>
<feature type="region of interest" description="Disordered" evidence="7">
    <location>
        <begin position="527"/>
        <end position="549"/>
    </location>
</feature>
<gene>
    <name evidence="10" type="ORF">LANO_0A07162G</name>
</gene>
<dbReference type="EMBL" id="LT598449">
    <property type="protein sequence ID" value="SCU79682.1"/>
    <property type="molecule type" value="Genomic_DNA"/>
</dbReference>
<dbReference type="Pfam" id="PF00387">
    <property type="entry name" value="PI-PLC-Y"/>
    <property type="match status" value="1"/>
</dbReference>
<comment type="cofactor">
    <cofactor evidence="1">
        <name>Ca(2+)</name>
        <dbReference type="ChEBI" id="CHEBI:29108"/>
    </cofactor>
</comment>
<dbReference type="SMART" id="SM00148">
    <property type="entry name" value="PLCXc"/>
    <property type="match status" value="1"/>
</dbReference>
<keyword evidence="5 6" id="KW-0443">Lipid metabolism</keyword>
<dbReference type="GO" id="GO:0016042">
    <property type="term" value="P:lipid catabolic process"/>
    <property type="evidence" value="ECO:0007669"/>
    <property type="project" value="UniProtKB-KW"/>
</dbReference>
<dbReference type="InterPro" id="IPR000909">
    <property type="entry name" value="PLipase_C_PInositol-sp_X_dom"/>
</dbReference>
<evidence type="ECO:0000313" key="11">
    <source>
        <dbReference type="Proteomes" id="UP000189911"/>
    </source>
</evidence>
<dbReference type="GO" id="GO:0051209">
    <property type="term" value="P:release of sequestered calcium ion into cytosol"/>
    <property type="evidence" value="ECO:0007669"/>
    <property type="project" value="TreeGrafter"/>
</dbReference>
<sequence>MASVNANEPRPETNSLSPQLWLRRSNRDGLVLVERSSPRFEDDHEDNAIQESTRQNLKRIFRRTTSYISRPKPRRGSDLLGPLTYNQSFLCRSFHEGQQGHQGPRWDHDYLRRLYTKFENGICLTKVTRKKQVDYVFYVKSGILHWRDAKSIDLDSIKDVRTGEMAKNYIDDYRASPSAARFWVTIIYQVATKFRPLHLVAHNQEDYECLYVGIVSIVDSRHNLMRSLSNPEDEMFANVHWRANVPDEKAANDVDVLSFQDVKDLCAKFNIFCSSSHLRKLFDAADINCNELLSFTEFQSFVQRLKRREELLRLWHKITKGKDELQYEDFLEFLTNEQHEVQDLRKSVIDFDRFRLSNNTLSLEGFQKYLTAQPYLEDNITDYSLPINKYFISSSHNTYLQGKQLGESPTVEAYVHALQQGCRCIEIDIWDGEEGPVVCHGKLTGSLPLRNIIKVVRKYSFITSPYPLVISLEIHCKLENQIAIETILHKELGDKIYVGTQNDVLPSPAELKHRYLLKVKKSKRMTRTSQDEDSISSSSTSSSYDSEFESSNKRGRRLSISKKMHVVDSLVSISVVHGLKFRNFSLPESKTLNHCFSLNEKKLENLIKKDETQKLAIGKHNRRFLMRVYPHALRYKSSNFNPIKFWELGAQMVATNWQTYDLGQQLNKAMFQLPLDEGPLWHSGYVLKPDYMLNDVNKASDIQATYVALRKKKIVVKVEVLSAQMLPRPKDLKQKQSALSFGVRLNVYGTRILRPLEVMNGIVNSETSGSTHGCRDNGFSPIWETKFKIILEDNFFNFLQFKVRTGDLELASCCLKLGYLRRGFRHVPLYSDSGERYIFSTLFIRIQYDYIE</sequence>
<dbReference type="PRINTS" id="PR00390">
    <property type="entry name" value="PHPHLIPASEC"/>
</dbReference>
<dbReference type="SMART" id="SM00149">
    <property type="entry name" value="PLCYc"/>
    <property type="match status" value="1"/>
</dbReference>
<dbReference type="InterPro" id="IPR001711">
    <property type="entry name" value="PLipase_C_Pinositol-sp_Y"/>
</dbReference>